<dbReference type="PANTHER" id="PTHR43331">
    <property type="entry name" value="HOMOSERINE DEHYDROGENASE"/>
    <property type="match status" value="1"/>
</dbReference>
<dbReference type="Gene3D" id="3.30.360.10">
    <property type="entry name" value="Dihydrodipicolinate Reductase, domain 2"/>
    <property type="match status" value="1"/>
</dbReference>
<evidence type="ECO:0000256" key="5">
    <source>
        <dbReference type="ARBA" id="ARBA00013376"/>
    </source>
</evidence>
<accession>A0A8D5U9Z0</accession>
<dbReference type="PROSITE" id="PS01042">
    <property type="entry name" value="HOMOSER_DHGENASE"/>
    <property type="match status" value="1"/>
</dbReference>
<dbReference type="InterPro" id="IPR036291">
    <property type="entry name" value="NAD(P)-bd_dom_sf"/>
</dbReference>
<keyword evidence="15" id="KW-1185">Reference proteome</keyword>
<evidence type="ECO:0000256" key="3">
    <source>
        <dbReference type="ARBA" id="ARBA00006753"/>
    </source>
</evidence>
<dbReference type="GO" id="GO:0004412">
    <property type="term" value="F:homoserine dehydrogenase activity"/>
    <property type="evidence" value="ECO:0007669"/>
    <property type="project" value="UniProtKB-EC"/>
</dbReference>
<evidence type="ECO:0000256" key="10">
    <source>
        <dbReference type="PIRSR" id="PIRSR036497-1"/>
    </source>
</evidence>
<dbReference type="EC" id="1.1.1.3" evidence="4"/>
<reference evidence="14 15" key="1">
    <citation type="submission" date="2021-04" db="EMBL/GenBank/DDBJ databases">
        <title>Complete genome sequence of Stygiolobus sp. KN-1.</title>
        <authorList>
            <person name="Nakamura K."/>
            <person name="Sakai H."/>
            <person name="Kurosawa N."/>
        </authorList>
    </citation>
    <scope>NUCLEOTIDE SEQUENCE [LARGE SCALE GENOMIC DNA]</scope>
    <source>
        <strain evidence="14 15">KN-1</strain>
    </source>
</reference>
<dbReference type="InterPro" id="IPR001342">
    <property type="entry name" value="HDH_cat"/>
</dbReference>
<name>A0A8D5U9Z0_9CREN</name>
<dbReference type="InterPro" id="IPR019811">
    <property type="entry name" value="HDH_CS"/>
</dbReference>
<dbReference type="PANTHER" id="PTHR43331:SF1">
    <property type="entry name" value="HOMOSERINE DEHYDROGENASE"/>
    <property type="match status" value="1"/>
</dbReference>
<dbReference type="KEGG" id="csty:KN1_27180"/>
<feature type="domain" description="Aspartate/homoserine dehydrogenase NAD-binding" evidence="13">
    <location>
        <begin position="7"/>
        <end position="108"/>
    </location>
</feature>
<dbReference type="GeneID" id="66164442"/>
<evidence type="ECO:0000259" key="12">
    <source>
        <dbReference type="Pfam" id="PF00742"/>
    </source>
</evidence>
<keyword evidence="6" id="KW-0028">Amino-acid biosynthesis</keyword>
<evidence type="ECO:0000313" key="14">
    <source>
        <dbReference type="EMBL" id="BCU71421.1"/>
    </source>
</evidence>
<dbReference type="GO" id="GO:0050661">
    <property type="term" value="F:NADP binding"/>
    <property type="evidence" value="ECO:0007669"/>
    <property type="project" value="InterPro"/>
</dbReference>
<keyword evidence="8" id="KW-0560">Oxidoreductase</keyword>
<dbReference type="Gene3D" id="3.40.50.720">
    <property type="entry name" value="NAD(P)-binding Rossmann-like Domain"/>
    <property type="match status" value="1"/>
</dbReference>
<comment type="pathway">
    <text evidence="1">Amino-acid biosynthesis; L-threonine biosynthesis; L-threonine from L-aspartate: step 3/5.</text>
</comment>
<dbReference type="UniPathway" id="UPA00051">
    <property type="reaction ID" value="UER00465"/>
</dbReference>
<dbReference type="SUPFAM" id="SSF51735">
    <property type="entry name" value="NAD(P)-binding Rossmann-fold domains"/>
    <property type="match status" value="1"/>
</dbReference>
<gene>
    <name evidence="14" type="ORF">KN1_27180</name>
</gene>
<keyword evidence="9" id="KW-0486">Methionine biosynthesis</keyword>
<evidence type="ECO:0000256" key="2">
    <source>
        <dbReference type="ARBA" id="ARBA00005062"/>
    </source>
</evidence>
<dbReference type="Pfam" id="PF03447">
    <property type="entry name" value="NAD_binding_3"/>
    <property type="match status" value="1"/>
</dbReference>
<protein>
    <recommendedName>
        <fullName evidence="5">Homoserine dehydrogenase</fullName>
        <ecNumber evidence="4">1.1.1.3</ecNumber>
    </recommendedName>
</protein>
<dbReference type="UniPathway" id="UPA00050">
    <property type="reaction ID" value="UER00063"/>
</dbReference>
<dbReference type="AlphaFoldDB" id="A0A8D5U9Z0"/>
<keyword evidence="11" id="KW-0521">NADP</keyword>
<feature type="binding site" evidence="11">
    <location>
        <position position="185"/>
    </location>
    <ligand>
        <name>L-homoserine</name>
        <dbReference type="ChEBI" id="CHEBI:57476"/>
    </ligand>
</feature>
<feature type="binding site" evidence="11">
    <location>
        <begin position="7"/>
        <end position="12"/>
    </location>
    <ligand>
        <name>NADP(+)</name>
        <dbReference type="ChEBI" id="CHEBI:58349"/>
    </ligand>
</feature>
<feature type="active site" description="Proton donor" evidence="10">
    <location>
        <position position="200"/>
    </location>
</feature>
<dbReference type="SUPFAM" id="SSF55347">
    <property type="entry name" value="Glyceraldehyde-3-phosphate dehydrogenase-like, C-terminal domain"/>
    <property type="match status" value="1"/>
</dbReference>
<organism evidence="14 15">
    <name type="scientific">Stygiolobus caldivivus</name>
    <dbReference type="NCBI Taxonomy" id="2824673"/>
    <lineage>
        <taxon>Archaea</taxon>
        <taxon>Thermoproteota</taxon>
        <taxon>Thermoprotei</taxon>
        <taxon>Sulfolobales</taxon>
        <taxon>Sulfolobaceae</taxon>
        <taxon>Stygiolobus</taxon>
    </lineage>
</organism>
<evidence type="ECO:0000256" key="9">
    <source>
        <dbReference type="ARBA" id="ARBA00023167"/>
    </source>
</evidence>
<evidence type="ECO:0000256" key="11">
    <source>
        <dbReference type="PIRSR" id="PIRSR036497-2"/>
    </source>
</evidence>
<dbReference type="GO" id="GO:0009086">
    <property type="term" value="P:methionine biosynthetic process"/>
    <property type="evidence" value="ECO:0007669"/>
    <property type="project" value="UniProtKB-KW"/>
</dbReference>
<dbReference type="RefSeq" id="WP_221288160.1">
    <property type="nucleotide sequence ID" value="NZ_AP024597.1"/>
</dbReference>
<evidence type="ECO:0000256" key="6">
    <source>
        <dbReference type="ARBA" id="ARBA00022605"/>
    </source>
</evidence>
<comment type="pathway">
    <text evidence="2">Amino-acid biosynthesis; L-methionine biosynthesis via de novo pathway; L-homoserine from L-aspartate: step 3/3.</text>
</comment>
<keyword evidence="7" id="KW-0791">Threonine biosynthesis</keyword>
<comment type="similarity">
    <text evidence="3">Belongs to the homoserine dehydrogenase family.</text>
</comment>
<proteinExistence type="inferred from homology"/>
<dbReference type="EMBL" id="AP024597">
    <property type="protein sequence ID" value="BCU71421.1"/>
    <property type="molecule type" value="Genomic_DNA"/>
</dbReference>
<dbReference type="Proteomes" id="UP000825123">
    <property type="component" value="Chromosome"/>
</dbReference>
<dbReference type="PIRSF" id="PIRSF036497">
    <property type="entry name" value="HDH_short"/>
    <property type="match status" value="1"/>
</dbReference>
<evidence type="ECO:0000256" key="8">
    <source>
        <dbReference type="ARBA" id="ARBA00023002"/>
    </source>
</evidence>
<dbReference type="FunFam" id="3.30.360.10:FF:000005">
    <property type="entry name" value="Homoserine dehydrogenase"/>
    <property type="match status" value="1"/>
</dbReference>
<dbReference type="GO" id="GO:0009088">
    <property type="term" value="P:threonine biosynthetic process"/>
    <property type="evidence" value="ECO:0007669"/>
    <property type="project" value="UniProtKB-UniPathway"/>
</dbReference>
<evidence type="ECO:0000313" key="15">
    <source>
        <dbReference type="Proteomes" id="UP000825123"/>
    </source>
</evidence>
<evidence type="ECO:0000256" key="4">
    <source>
        <dbReference type="ARBA" id="ARBA00013213"/>
    </source>
</evidence>
<dbReference type="InterPro" id="IPR022697">
    <property type="entry name" value="HDH_short"/>
</dbReference>
<feature type="domain" description="Homoserine dehydrogenase catalytic" evidence="12">
    <location>
        <begin position="136"/>
        <end position="300"/>
    </location>
</feature>
<feature type="binding site" evidence="11">
    <location>
        <position position="104"/>
    </location>
    <ligand>
        <name>NADPH</name>
        <dbReference type="ChEBI" id="CHEBI:57783"/>
    </ligand>
</feature>
<evidence type="ECO:0000256" key="1">
    <source>
        <dbReference type="ARBA" id="ARBA00005056"/>
    </source>
</evidence>
<dbReference type="InterPro" id="IPR005106">
    <property type="entry name" value="Asp/hSer_DH_NAD-bd"/>
</dbReference>
<evidence type="ECO:0000259" key="13">
    <source>
        <dbReference type="Pfam" id="PF03447"/>
    </source>
</evidence>
<sequence length="307" mass="33443">MKVLVAGYGNVGKAFVKLIFEKKGKLEELKDIEIGGIVNRKGIMVGYKDQFTVDIEGDVFTAYEKIKPDIVVDTMSANYKDGNPSLSLYKLALKDGTSVITTNKAPLALAFNEIMGLVGKGRLGFQGTVMSGTPSINLLRILPGSEVKRIRGILNGTTNFILTMMYNGQPFESALKEAQRLGYAEEDPTLDINGFDAAAKLTILVNFAMKKSVTIRDIKFTGIQGIKGAYDGHKKVKLIAYADENEIEVSPKVLTPEDPLYHIDGVENALEIMTDIQTTIIRGPGAGPINAAYGAFSDLILLKRNFI</sequence>
<dbReference type="Pfam" id="PF00742">
    <property type="entry name" value="Homoserine_dh"/>
    <property type="match status" value="1"/>
</dbReference>
<evidence type="ECO:0000256" key="7">
    <source>
        <dbReference type="ARBA" id="ARBA00022697"/>
    </source>
</evidence>